<keyword evidence="6 13" id="KW-0456">Lyase</keyword>
<dbReference type="InterPro" id="IPR001544">
    <property type="entry name" value="Aminotrans_IV"/>
</dbReference>
<dbReference type="PANTHER" id="PTHR42743:SF2">
    <property type="entry name" value="AMINODEOXYCHORISMATE LYASE"/>
    <property type="match status" value="1"/>
</dbReference>
<evidence type="ECO:0000256" key="12">
    <source>
        <dbReference type="NCBIfam" id="TIGR03461"/>
    </source>
</evidence>
<dbReference type="PANTHER" id="PTHR42743">
    <property type="entry name" value="AMINO-ACID AMINOTRANSFERASE"/>
    <property type="match status" value="1"/>
</dbReference>
<dbReference type="SUPFAM" id="SSF56752">
    <property type="entry name" value="D-aminoacid aminotransferase-like PLP-dependent enzymes"/>
    <property type="match status" value="1"/>
</dbReference>
<dbReference type="NCBIfam" id="NF004761">
    <property type="entry name" value="PRK06092.1"/>
    <property type="match status" value="1"/>
</dbReference>
<comment type="similarity">
    <text evidence="2">Belongs to the class-IV pyridoxal-phosphate-dependent aminotransferase family.</text>
</comment>
<evidence type="ECO:0000256" key="10">
    <source>
        <dbReference type="ARBA" id="ARBA00054027"/>
    </source>
</evidence>
<comment type="cofactor">
    <cofactor evidence="1">
        <name>pyridoxal 5'-phosphate</name>
        <dbReference type="ChEBI" id="CHEBI:597326"/>
    </cofactor>
</comment>
<sequence>MIARTRVDGRASAVVDLADRGLNYGDGLFETILFVDGTAPLWTRHLARLRAGCERLRIVPPDEAALAADCAAVGADLARAVVRVTVTRGSGPRGYAPPSPAGSTRIVAAGAEPVLPRDWYREGIRVRFCETRLALQPQLAGLKHLNRLEQVLARAEWDDSAIAEGIVFDTEGRVIGATAANVFLVRDGVVATPRLDRCGVAGVMRAELIARLGEVHVRDVEAGELLDADEVFLSNAVRGVLWVGELGGRRWRPGPVATRLIADLHAAGFGAAA</sequence>
<dbReference type="InterPro" id="IPR043131">
    <property type="entry name" value="BCAT-like_N"/>
</dbReference>
<comment type="function">
    <text evidence="10">Involved in the biosynthesis of p-aminobenzoate (PABA), a precursor of tetrahydrofolate. Converts 4-amino-4-deoxychorismate into 4-aminobenzoate (PABA) and pyruvate.</text>
</comment>
<keyword evidence="5" id="KW-0289">Folate biosynthesis</keyword>
<evidence type="ECO:0000256" key="11">
    <source>
        <dbReference type="ARBA" id="ARBA00069174"/>
    </source>
</evidence>
<comment type="catalytic activity">
    <reaction evidence="9">
        <text>4-amino-4-deoxychorismate = 4-aminobenzoate + pyruvate + H(+)</text>
        <dbReference type="Rhea" id="RHEA:16201"/>
        <dbReference type="ChEBI" id="CHEBI:15361"/>
        <dbReference type="ChEBI" id="CHEBI:15378"/>
        <dbReference type="ChEBI" id="CHEBI:17836"/>
        <dbReference type="ChEBI" id="CHEBI:58406"/>
        <dbReference type="EC" id="4.1.3.38"/>
    </reaction>
</comment>
<dbReference type="Gene3D" id="3.30.470.10">
    <property type="match status" value="1"/>
</dbReference>
<proteinExistence type="inferred from homology"/>
<dbReference type="GO" id="GO:0008696">
    <property type="term" value="F:4-amino-4-deoxychorismate lyase activity"/>
    <property type="evidence" value="ECO:0007669"/>
    <property type="project" value="UniProtKB-UniRule"/>
</dbReference>
<dbReference type="CDD" id="cd01559">
    <property type="entry name" value="ADCL_like"/>
    <property type="match status" value="1"/>
</dbReference>
<dbReference type="InterPro" id="IPR017824">
    <property type="entry name" value="Aminodeoxychorismate_lyase_IV"/>
</dbReference>
<evidence type="ECO:0000256" key="9">
    <source>
        <dbReference type="ARBA" id="ARBA00049529"/>
    </source>
</evidence>
<protein>
    <recommendedName>
        <fullName evidence="11 12">Aminodeoxychorismate lyase</fullName>
        <ecNumber evidence="8 12">4.1.3.38</ecNumber>
    </recommendedName>
</protein>
<dbReference type="InterPro" id="IPR036038">
    <property type="entry name" value="Aminotransferase-like"/>
</dbReference>
<dbReference type="InterPro" id="IPR043132">
    <property type="entry name" value="BCAT-like_C"/>
</dbReference>
<reference evidence="13 14" key="1">
    <citation type="submission" date="2017-08" db="EMBL/GenBank/DDBJ databases">
        <title>Infants hospitalized years apart are colonized by the same room-sourced microbial strains.</title>
        <authorList>
            <person name="Brooks B."/>
            <person name="Olm M.R."/>
            <person name="Firek B.A."/>
            <person name="Baker R."/>
            <person name="Thomas B.C."/>
            <person name="Morowitz M.J."/>
            <person name="Banfield J.F."/>
        </authorList>
    </citation>
    <scope>NUCLEOTIDE SEQUENCE [LARGE SCALE GENOMIC DNA]</scope>
    <source>
        <strain evidence="13">S2_005_003_R2_42</strain>
    </source>
</reference>
<gene>
    <name evidence="13" type="ORF">DI564_15995</name>
</gene>
<dbReference type="NCBIfam" id="TIGR03461">
    <property type="entry name" value="pabC_Proteo"/>
    <property type="match status" value="1"/>
</dbReference>
<dbReference type="GO" id="GO:0030170">
    <property type="term" value="F:pyridoxal phosphate binding"/>
    <property type="evidence" value="ECO:0007669"/>
    <property type="project" value="InterPro"/>
</dbReference>
<evidence type="ECO:0000256" key="1">
    <source>
        <dbReference type="ARBA" id="ARBA00001933"/>
    </source>
</evidence>
<comment type="subunit">
    <text evidence="3">Homodimer.</text>
</comment>
<dbReference type="GO" id="GO:0008153">
    <property type="term" value="P:4-aminobenzoate biosynthetic process"/>
    <property type="evidence" value="ECO:0007669"/>
    <property type="project" value="UniProtKB-UniRule"/>
</dbReference>
<dbReference type="InterPro" id="IPR050571">
    <property type="entry name" value="Class-IV_PLP-Dep_Aminotrnsfr"/>
</dbReference>
<dbReference type="EMBL" id="QFPO01000020">
    <property type="protein sequence ID" value="PZQ10488.1"/>
    <property type="molecule type" value="Genomic_DNA"/>
</dbReference>
<evidence type="ECO:0000256" key="8">
    <source>
        <dbReference type="ARBA" id="ARBA00035676"/>
    </source>
</evidence>
<dbReference type="EC" id="4.1.3.38" evidence="8 12"/>
<evidence type="ECO:0000313" key="13">
    <source>
        <dbReference type="EMBL" id="PZQ10488.1"/>
    </source>
</evidence>
<evidence type="ECO:0000256" key="2">
    <source>
        <dbReference type="ARBA" id="ARBA00009320"/>
    </source>
</evidence>
<dbReference type="AlphaFoldDB" id="A0A2W5K5A4"/>
<dbReference type="FunFam" id="3.20.10.10:FF:000002">
    <property type="entry name" value="D-alanine aminotransferase"/>
    <property type="match status" value="1"/>
</dbReference>
<dbReference type="Proteomes" id="UP000249046">
    <property type="component" value="Unassembled WGS sequence"/>
</dbReference>
<dbReference type="Pfam" id="PF01063">
    <property type="entry name" value="Aminotran_4"/>
    <property type="match status" value="1"/>
</dbReference>
<evidence type="ECO:0000256" key="3">
    <source>
        <dbReference type="ARBA" id="ARBA00011738"/>
    </source>
</evidence>
<comment type="pathway">
    <text evidence="7">Cofactor biosynthesis; tetrahydrofolate biosynthesis; 4-aminobenzoate from chorismate: step 2/2.</text>
</comment>
<evidence type="ECO:0000256" key="7">
    <source>
        <dbReference type="ARBA" id="ARBA00035633"/>
    </source>
</evidence>
<organism evidence="13 14">
    <name type="scientific">Rhodanobacter denitrificans</name>
    <dbReference type="NCBI Taxonomy" id="666685"/>
    <lineage>
        <taxon>Bacteria</taxon>
        <taxon>Pseudomonadati</taxon>
        <taxon>Pseudomonadota</taxon>
        <taxon>Gammaproteobacteria</taxon>
        <taxon>Lysobacterales</taxon>
        <taxon>Rhodanobacteraceae</taxon>
        <taxon>Rhodanobacter</taxon>
    </lineage>
</organism>
<accession>A0A2W5K5A4</accession>
<evidence type="ECO:0000313" key="14">
    <source>
        <dbReference type="Proteomes" id="UP000249046"/>
    </source>
</evidence>
<dbReference type="Gene3D" id="3.20.10.10">
    <property type="entry name" value="D-amino Acid Aminotransferase, subunit A, domain 2"/>
    <property type="match status" value="1"/>
</dbReference>
<keyword evidence="4" id="KW-0663">Pyridoxal phosphate</keyword>
<name>A0A2W5K5A4_9GAMM</name>
<evidence type="ECO:0000256" key="6">
    <source>
        <dbReference type="ARBA" id="ARBA00023239"/>
    </source>
</evidence>
<comment type="caution">
    <text evidence="13">The sequence shown here is derived from an EMBL/GenBank/DDBJ whole genome shotgun (WGS) entry which is preliminary data.</text>
</comment>
<evidence type="ECO:0000256" key="5">
    <source>
        <dbReference type="ARBA" id="ARBA00022909"/>
    </source>
</evidence>
<dbReference type="GO" id="GO:0005829">
    <property type="term" value="C:cytosol"/>
    <property type="evidence" value="ECO:0007669"/>
    <property type="project" value="TreeGrafter"/>
</dbReference>
<dbReference type="GO" id="GO:0046656">
    <property type="term" value="P:folic acid biosynthetic process"/>
    <property type="evidence" value="ECO:0007669"/>
    <property type="project" value="UniProtKB-KW"/>
</dbReference>
<evidence type="ECO:0000256" key="4">
    <source>
        <dbReference type="ARBA" id="ARBA00022898"/>
    </source>
</evidence>